<dbReference type="PANTHER" id="PTHR43726:SF1">
    <property type="entry name" value="BIOTIN SYNTHASE"/>
    <property type="match status" value="1"/>
</dbReference>
<evidence type="ECO:0000256" key="4">
    <source>
        <dbReference type="ARBA" id="ARBA00023014"/>
    </source>
</evidence>
<feature type="binding site" evidence="6">
    <location>
        <position position="160"/>
    </location>
    <ligand>
        <name>S-adenosyl-L-methionine</name>
        <dbReference type="ChEBI" id="CHEBI:59789"/>
    </ligand>
</feature>
<gene>
    <name evidence="8" type="ORF">SAMN02745883_01629</name>
</gene>
<evidence type="ECO:0000256" key="5">
    <source>
        <dbReference type="PIRSR" id="PIRSR004762-1"/>
    </source>
</evidence>
<dbReference type="InterPro" id="IPR058240">
    <property type="entry name" value="rSAM_sf"/>
</dbReference>
<keyword evidence="2" id="KW-0479">Metal-binding</keyword>
<name>A0A1M6QVW5_9FIRM</name>
<dbReference type="Pfam" id="PF04055">
    <property type="entry name" value="Radical_SAM"/>
    <property type="match status" value="1"/>
</dbReference>
<dbReference type="AlphaFoldDB" id="A0A1M6QVW5"/>
<evidence type="ECO:0000256" key="2">
    <source>
        <dbReference type="ARBA" id="ARBA00022723"/>
    </source>
</evidence>
<dbReference type="SMART" id="SM00729">
    <property type="entry name" value="Elp3"/>
    <property type="match status" value="1"/>
</dbReference>
<dbReference type="InterPro" id="IPR013785">
    <property type="entry name" value="Aldolase_TIM"/>
</dbReference>
<feature type="binding site" evidence="5">
    <location>
        <position position="61"/>
    </location>
    <ligand>
        <name>[4Fe-4S] cluster</name>
        <dbReference type="ChEBI" id="CHEBI:49883"/>
        <note>4Fe-4S-S-AdoMet</note>
    </ligand>
</feature>
<evidence type="ECO:0000256" key="1">
    <source>
        <dbReference type="ARBA" id="ARBA00022691"/>
    </source>
</evidence>
<evidence type="ECO:0000313" key="8">
    <source>
        <dbReference type="EMBL" id="SHK24228.1"/>
    </source>
</evidence>
<accession>A0A1M6QVW5</accession>
<sequence>MDTRKIIDKIIEKSEASIEDIVKILISQQDSYLFEQADKIRKKYCGDEIHLRAIIEFSNYCRCDCLYCGINRQNLHLKRYRMNLDEIIEYAKKAYKAGYKTIVLQSGEDTWYTREKISYIIKEIKKLGNIAITLSIGERDFDDYKQWKIDGADRFLLKHETSDEKLYNSLHPHSTFKNRIKCLKWLKKLKYQTGSGFMIGLPGQTLNTIAKDILLLKELDVDMAGIGPFIPHPATKLKSYPIGDSKLTLKALAITRILLKRPHLPTTTSLEVTNVKDRENAFYTGANVIMRKVEPYKYRKLYEIYPNPNIKEKTIEEERKEIENYIKIIGRKVSTQRGDAIDK</sequence>
<evidence type="ECO:0000256" key="3">
    <source>
        <dbReference type="ARBA" id="ARBA00023004"/>
    </source>
</evidence>
<keyword evidence="1 5" id="KW-0949">S-adenosyl-L-methionine</keyword>
<dbReference type="RefSeq" id="WP_072967417.1">
    <property type="nucleotide sequence ID" value="NZ_FRAJ01000012.1"/>
</dbReference>
<dbReference type="PANTHER" id="PTHR43726">
    <property type="entry name" value="3-METHYLORNITHINE SYNTHASE"/>
    <property type="match status" value="1"/>
</dbReference>
<dbReference type="Gene3D" id="3.20.20.70">
    <property type="entry name" value="Aldolase class I"/>
    <property type="match status" value="1"/>
</dbReference>
<dbReference type="STRING" id="1121266.SAMN02745883_01629"/>
<dbReference type="SFLD" id="SFLDG01082">
    <property type="entry name" value="B12-binding_domain_containing"/>
    <property type="match status" value="1"/>
</dbReference>
<dbReference type="SFLD" id="SFLDG01280">
    <property type="entry name" value="HydE/PylB-like"/>
    <property type="match status" value="1"/>
</dbReference>
<dbReference type="NCBIfam" id="TIGR03956">
    <property type="entry name" value="rSAM_HydE"/>
    <property type="match status" value="1"/>
</dbReference>
<feature type="binding site" evidence="6">
    <location>
        <position position="179"/>
    </location>
    <ligand>
        <name>S-adenosyl-L-methionine</name>
        <dbReference type="ChEBI" id="CHEBI:59789"/>
    </ligand>
</feature>
<protein>
    <submittedName>
        <fullName evidence="8">Biotin synthase</fullName>
    </submittedName>
</protein>
<dbReference type="CDD" id="cd01335">
    <property type="entry name" value="Radical_SAM"/>
    <property type="match status" value="1"/>
</dbReference>
<dbReference type="SUPFAM" id="SSF102114">
    <property type="entry name" value="Radical SAM enzymes"/>
    <property type="match status" value="1"/>
</dbReference>
<dbReference type="PROSITE" id="PS51918">
    <property type="entry name" value="RADICAL_SAM"/>
    <property type="match status" value="1"/>
</dbReference>
<dbReference type="InterPro" id="IPR006638">
    <property type="entry name" value="Elp3/MiaA/NifB-like_rSAM"/>
</dbReference>
<feature type="binding site" evidence="5">
    <location>
        <position position="65"/>
    </location>
    <ligand>
        <name>[4Fe-4S] cluster</name>
        <dbReference type="ChEBI" id="CHEBI:49883"/>
        <note>4Fe-4S-S-AdoMet</note>
    </ligand>
</feature>
<feature type="domain" description="Radical SAM core" evidence="7">
    <location>
        <begin position="47"/>
        <end position="267"/>
    </location>
</feature>
<feature type="binding site" evidence="6">
    <location>
        <position position="135"/>
    </location>
    <ligand>
        <name>(3R)-3-methyl-D-ornithine</name>
        <dbReference type="ChEBI" id="CHEBI:64642"/>
    </ligand>
</feature>
<evidence type="ECO:0000313" key="9">
    <source>
        <dbReference type="Proteomes" id="UP000184082"/>
    </source>
</evidence>
<dbReference type="SFLD" id="SFLDF00348">
    <property type="entry name" value="FeFe_hydrogenase_maturase_(Hyd"/>
    <property type="match status" value="1"/>
</dbReference>
<organism evidence="8 9">
    <name type="scientific">Caminicella sporogenes DSM 14501</name>
    <dbReference type="NCBI Taxonomy" id="1121266"/>
    <lineage>
        <taxon>Bacteria</taxon>
        <taxon>Bacillati</taxon>
        <taxon>Bacillota</taxon>
        <taxon>Clostridia</taxon>
        <taxon>Peptostreptococcales</taxon>
        <taxon>Caminicellaceae</taxon>
        <taxon>Caminicella</taxon>
    </lineage>
</organism>
<keyword evidence="3 5" id="KW-0408">Iron</keyword>
<keyword evidence="9" id="KW-1185">Reference proteome</keyword>
<keyword evidence="5" id="KW-0004">4Fe-4S</keyword>
<keyword evidence="4 5" id="KW-0411">Iron-sulfur</keyword>
<dbReference type="GO" id="GO:0016740">
    <property type="term" value="F:transferase activity"/>
    <property type="evidence" value="ECO:0007669"/>
    <property type="project" value="TreeGrafter"/>
</dbReference>
<dbReference type="GO" id="GO:0046872">
    <property type="term" value="F:metal ion binding"/>
    <property type="evidence" value="ECO:0007669"/>
    <property type="project" value="UniProtKB-KW"/>
</dbReference>
<evidence type="ECO:0000259" key="7">
    <source>
        <dbReference type="PROSITE" id="PS51918"/>
    </source>
</evidence>
<dbReference type="InterPro" id="IPR034422">
    <property type="entry name" value="HydE/PylB-like"/>
</dbReference>
<evidence type="ECO:0000256" key="6">
    <source>
        <dbReference type="PIRSR" id="PIRSR004762-2"/>
    </source>
</evidence>
<dbReference type="Proteomes" id="UP000184082">
    <property type="component" value="Unassembled WGS sequence"/>
</dbReference>
<reference evidence="8 9" key="1">
    <citation type="submission" date="2016-11" db="EMBL/GenBank/DDBJ databases">
        <authorList>
            <person name="Jaros S."/>
            <person name="Januszkiewicz K."/>
            <person name="Wedrychowicz H."/>
        </authorList>
    </citation>
    <scope>NUCLEOTIDE SEQUENCE [LARGE SCALE GENOMIC DNA]</scope>
    <source>
        <strain evidence="8 9">DSM 14501</strain>
    </source>
</reference>
<dbReference type="EMBL" id="FRAJ01000012">
    <property type="protein sequence ID" value="SHK24228.1"/>
    <property type="molecule type" value="Genomic_DNA"/>
</dbReference>
<dbReference type="PIRSF" id="PIRSF004762">
    <property type="entry name" value="CHP00423"/>
    <property type="match status" value="1"/>
</dbReference>
<dbReference type="SFLD" id="SFLDG01060">
    <property type="entry name" value="BATS_domain_containing"/>
    <property type="match status" value="1"/>
</dbReference>
<dbReference type="InterPro" id="IPR024021">
    <property type="entry name" value="FeFe-hyd_HydE_rSAM"/>
</dbReference>
<comment type="cofactor">
    <cofactor evidence="5">
        <name>[4Fe-4S] cluster</name>
        <dbReference type="ChEBI" id="CHEBI:49883"/>
    </cofactor>
    <text evidence="5">Binds 1 [4Fe-4S] cluster. The cluster is coordinated with 3 cysteines and an exchangeable S-adenosyl-L-methionine.</text>
</comment>
<proteinExistence type="predicted"/>
<feature type="binding site" evidence="5">
    <location>
        <position position="68"/>
    </location>
    <ligand>
        <name>[4Fe-4S] cluster</name>
        <dbReference type="ChEBI" id="CHEBI:49883"/>
        <note>4Fe-4S-S-AdoMet</note>
    </ligand>
</feature>
<feature type="binding site" evidence="6">
    <location>
        <position position="269"/>
    </location>
    <ligand>
        <name>(3R)-3-methyl-D-ornithine</name>
        <dbReference type="ChEBI" id="CHEBI:64642"/>
    </ligand>
</feature>
<dbReference type="SFLD" id="SFLDS00029">
    <property type="entry name" value="Radical_SAM"/>
    <property type="match status" value="1"/>
</dbReference>
<dbReference type="InterPro" id="IPR007197">
    <property type="entry name" value="rSAM"/>
</dbReference>
<dbReference type="GO" id="GO:0051539">
    <property type="term" value="F:4 iron, 4 sulfur cluster binding"/>
    <property type="evidence" value="ECO:0007669"/>
    <property type="project" value="UniProtKB-KW"/>
</dbReference>